<keyword evidence="1" id="KW-0472">Membrane</keyword>
<proteinExistence type="predicted"/>
<keyword evidence="1" id="KW-0812">Transmembrane</keyword>
<protein>
    <submittedName>
        <fullName evidence="2">Uncharacterized protein</fullName>
    </submittedName>
</protein>
<dbReference type="EMBL" id="JADFTS010000007">
    <property type="protein sequence ID" value="KAF9598673.1"/>
    <property type="molecule type" value="Genomic_DNA"/>
</dbReference>
<reference evidence="2 3" key="1">
    <citation type="submission" date="2020-10" db="EMBL/GenBank/DDBJ databases">
        <title>The Coptis chinensis genome and diversification of protoberbering-type alkaloids.</title>
        <authorList>
            <person name="Wang B."/>
            <person name="Shu S."/>
            <person name="Song C."/>
            <person name="Liu Y."/>
        </authorList>
    </citation>
    <scope>NUCLEOTIDE SEQUENCE [LARGE SCALE GENOMIC DNA]</scope>
    <source>
        <strain evidence="2">HL-2020</strain>
        <tissue evidence="2">Leaf</tissue>
    </source>
</reference>
<dbReference type="AlphaFoldDB" id="A0A835LK78"/>
<gene>
    <name evidence="2" type="ORF">IFM89_029923</name>
</gene>
<organism evidence="2 3">
    <name type="scientific">Coptis chinensis</name>
    <dbReference type="NCBI Taxonomy" id="261450"/>
    <lineage>
        <taxon>Eukaryota</taxon>
        <taxon>Viridiplantae</taxon>
        <taxon>Streptophyta</taxon>
        <taxon>Embryophyta</taxon>
        <taxon>Tracheophyta</taxon>
        <taxon>Spermatophyta</taxon>
        <taxon>Magnoliopsida</taxon>
        <taxon>Ranunculales</taxon>
        <taxon>Ranunculaceae</taxon>
        <taxon>Coptidoideae</taxon>
        <taxon>Coptis</taxon>
    </lineage>
</organism>
<dbReference type="Proteomes" id="UP000631114">
    <property type="component" value="Unassembled WGS sequence"/>
</dbReference>
<comment type="caution">
    <text evidence="2">The sequence shown here is derived from an EMBL/GenBank/DDBJ whole genome shotgun (WGS) entry which is preliminary data.</text>
</comment>
<evidence type="ECO:0000313" key="3">
    <source>
        <dbReference type="Proteomes" id="UP000631114"/>
    </source>
</evidence>
<evidence type="ECO:0000313" key="2">
    <source>
        <dbReference type="EMBL" id="KAF9598673.1"/>
    </source>
</evidence>
<feature type="transmembrane region" description="Helical" evidence="1">
    <location>
        <begin position="12"/>
        <end position="28"/>
    </location>
</feature>
<keyword evidence="3" id="KW-1185">Reference proteome</keyword>
<accession>A0A835LK78</accession>
<name>A0A835LK78_9MAGN</name>
<keyword evidence="1" id="KW-1133">Transmembrane helix</keyword>
<sequence length="122" mass="13963">MISHSPVHHPFFSLYMVLLFVFGVLSYCSSGTDLNLDLASDHSSGRHSLKSNKYGVLEINDDKGVVVSSKIYSPKLFYIEMKFNSEGRLYLADWDDLIVKKLINKREEQSGNMDEIPVLYRL</sequence>
<evidence type="ECO:0000256" key="1">
    <source>
        <dbReference type="SAM" id="Phobius"/>
    </source>
</evidence>